<evidence type="ECO:0000313" key="4">
    <source>
        <dbReference type="Proteomes" id="UP000831786"/>
    </source>
</evidence>
<dbReference type="EMBL" id="CP095045">
    <property type="protein sequence ID" value="UOQ56892.1"/>
    <property type="molecule type" value="Genomic_DNA"/>
</dbReference>
<keyword evidence="4" id="KW-1185">Reference proteome</keyword>
<dbReference type="SUPFAM" id="SSF51735">
    <property type="entry name" value="NAD(P)-binding Rossmann-fold domains"/>
    <property type="match status" value="1"/>
</dbReference>
<dbReference type="Gene3D" id="3.40.50.720">
    <property type="entry name" value="NAD(P)-binding Rossmann-like Domain"/>
    <property type="match status" value="1"/>
</dbReference>
<dbReference type="Proteomes" id="UP000831786">
    <property type="component" value="Chromosome"/>
</dbReference>
<dbReference type="PANTHER" id="PTHR24321">
    <property type="entry name" value="DEHYDROGENASES, SHORT CHAIN"/>
    <property type="match status" value="1"/>
</dbReference>
<evidence type="ECO:0000256" key="2">
    <source>
        <dbReference type="ARBA" id="ARBA00023002"/>
    </source>
</evidence>
<proteinExistence type="inferred from homology"/>
<dbReference type="InterPro" id="IPR002347">
    <property type="entry name" value="SDR_fam"/>
</dbReference>
<evidence type="ECO:0000256" key="1">
    <source>
        <dbReference type="ARBA" id="ARBA00006484"/>
    </source>
</evidence>
<dbReference type="InterPro" id="IPR020904">
    <property type="entry name" value="Sc_DH/Rdtase_CS"/>
</dbReference>
<dbReference type="Pfam" id="PF13561">
    <property type="entry name" value="adh_short_C2"/>
    <property type="match status" value="1"/>
</dbReference>
<accession>A0ABY4FKT9</accession>
<dbReference type="PRINTS" id="PR00081">
    <property type="entry name" value="GDHRDH"/>
</dbReference>
<reference evidence="3 4" key="1">
    <citation type="submission" date="2022-04" db="EMBL/GenBank/DDBJ databases">
        <title>Leucobacter sp. isolated from rhizosphere of garlic.</title>
        <authorList>
            <person name="Won M."/>
            <person name="Lee C.-M."/>
            <person name="Woen H.-Y."/>
            <person name="Kwon S.-W."/>
        </authorList>
    </citation>
    <scope>NUCLEOTIDE SEQUENCE [LARGE SCALE GENOMIC DNA]</scope>
    <source>
        <strain evidence="3 4">H21R-40</strain>
    </source>
</reference>
<protein>
    <submittedName>
        <fullName evidence="3">SDR family oxidoreductase</fullName>
    </submittedName>
</protein>
<evidence type="ECO:0000313" key="3">
    <source>
        <dbReference type="EMBL" id="UOQ56892.1"/>
    </source>
</evidence>
<dbReference type="RefSeq" id="WP_244727423.1">
    <property type="nucleotide sequence ID" value="NZ_CP095045.1"/>
</dbReference>
<gene>
    <name evidence="3" type="ORF">MUN78_14670</name>
</gene>
<organism evidence="3 4">
    <name type="scientific">Leucobacter allii</name>
    <dbReference type="NCBI Taxonomy" id="2932247"/>
    <lineage>
        <taxon>Bacteria</taxon>
        <taxon>Bacillati</taxon>
        <taxon>Actinomycetota</taxon>
        <taxon>Actinomycetes</taxon>
        <taxon>Micrococcales</taxon>
        <taxon>Microbacteriaceae</taxon>
        <taxon>Leucobacter</taxon>
    </lineage>
</organism>
<dbReference type="PANTHER" id="PTHR24321:SF8">
    <property type="entry name" value="ESTRADIOL 17-BETA-DEHYDROGENASE 8-RELATED"/>
    <property type="match status" value="1"/>
</dbReference>
<sequence length="279" mass="28387">MDYAGLEGKVAIVTGGTGGIGEAIVDRLIRSGSKVVIVGTNEERAQQLAAKYRERAIGVGADVSTEAGVASYMEAAITVFGSADLHVLNAGIAGTPAQLIADASVEEWDQVMGVNVRGPFLGIRAALRHYATAGVTGSIVVMASIASLRGAADLLAYTASKHAVAGLVEGAAVHAGPVGVRVNAVAPGLIPTPLFGEAGMENMRQRASTSPLRRAGDPDEIAAATAFLLSEDASYITGTLLSVDGGSSVQNNCRYGGGAGLWDPAEIDAPLLKSFGRLD</sequence>
<dbReference type="PROSITE" id="PS00061">
    <property type="entry name" value="ADH_SHORT"/>
    <property type="match status" value="1"/>
</dbReference>
<name>A0ABY4FKT9_9MICO</name>
<comment type="similarity">
    <text evidence="1">Belongs to the short-chain dehydrogenases/reductases (SDR) family.</text>
</comment>
<dbReference type="InterPro" id="IPR036291">
    <property type="entry name" value="NAD(P)-bd_dom_sf"/>
</dbReference>
<dbReference type="CDD" id="cd05233">
    <property type="entry name" value="SDR_c"/>
    <property type="match status" value="1"/>
</dbReference>
<keyword evidence="2" id="KW-0560">Oxidoreductase</keyword>